<gene>
    <name evidence="2" type="ORF">SAMN05660199_04173</name>
</gene>
<dbReference type="SUPFAM" id="SSF141371">
    <property type="entry name" value="PilZ domain-like"/>
    <property type="match status" value="1"/>
</dbReference>
<dbReference type="GO" id="GO:0035438">
    <property type="term" value="F:cyclic-di-GMP binding"/>
    <property type="evidence" value="ECO:0007669"/>
    <property type="project" value="InterPro"/>
</dbReference>
<accession>A0A1H0THH6</accession>
<sequence length="222" mass="23893">MPDSLTLHATRPASGTVVDVVTGVGSTSARSLVDSSLEQELVLEVGSDTAGRRVRLALGAAVTVWWSPEEIPVRSRPYEVVDIRGGGIPTWRLRPTGPAVDGERRTHPRAPLHVPVGLAMPSGMMLGETADVSEGGMRVIFVAEPTAGFGDVVHPLPDAGERATMAIVLDGNRVELRCRVVHRARLSDGRRSLRVAFEELTDEVRSRLRAATALELARRASR</sequence>
<dbReference type="AlphaFoldDB" id="A0A1H0THH6"/>
<dbReference type="STRING" id="1052260.SAMN05660199_04173"/>
<feature type="domain" description="PilZ" evidence="1">
    <location>
        <begin position="103"/>
        <end position="211"/>
    </location>
</feature>
<protein>
    <submittedName>
        <fullName evidence="2">PilZ domain-containing protein</fullName>
    </submittedName>
</protein>
<reference evidence="3" key="1">
    <citation type="submission" date="2016-10" db="EMBL/GenBank/DDBJ databases">
        <authorList>
            <person name="Varghese N."/>
            <person name="Submissions S."/>
        </authorList>
    </citation>
    <scope>NUCLEOTIDE SEQUENCE [LARGE SCALE GENOMIC DNA]</scope>
    <source>
        <strain evidence="3">DSM 45843</strain>
    </source>
</reference>
<evidence type="ECO:0000259" key="1">
    <source>
        <dbReference type="Pfam" id="PF07238"/>
    </source>
</evidence>
<dbReference type="EMBL" id="FNIR01000015">
    <property type="protein sequence ID" value="SDP53503.1"/>
    <property type="molecule type" value="Genomic_DNA"/>
</dbReference>
<dbReference type="Pfam" id="PF07238">
    <property type="entry name" value="PilZ"/>
    <property type="match status" value="1"/>
</dbReference>
<proteinExistence type="predicted"/>
<dbReference type="Gene3D" id="2.40.10.220">
    <property type="entry name" value="predicted glycosyltransferase like domains"/>
    <property type="match status" value="1"/>
</dbReference>
<dbReference type="RefSeq" id="WP_091249384.1">
    <property type="nucleotide sequence ID" value="NZ_FNIR01000015.1"/>
</dbReference>
<evidence type="ECO:0000313" key="3">
    <source>
        <dbReference type="Proteomes" id="UP000199088"/>
    </source>
</evidence>
<keyword evidence="3" id="KW-1185">Reference proteome</keyword>
<dbReference type="InterPro" id="IPR009875">
    <property type="entry name" value="PilZ_domain"/>
</dbReference>
<dbReference type="Proteomes" id="UP000199088">
    <property type="component" value="Unassembled WGS sequence"/>
</dbReference>
<name>A0A1H0THH6_9ACTN</name>
<evidence type="ECO:0000313" key="2">
    <source>
        <dbReference type="EMBL" id="SDP53503.1"/>
    </source>
</evidence>
<dbReference type="OrthoDB" id="3284647at2"/>
<organism evidence="2 3">
    <name type="scientific">Klenkia soli</name>
    <dbReference type="NCBI Taxonomy" id="1052260"/>
    <lineage>
        <taxon>Bacteria</taxon>
        <taxon>Bacillati</taxon>
        <taxon>Actinomycetota</taxon>
        <taxon>Actinomycetes</taxon>
        <taxon>Geodermatophilales</taxon>
        <taxon>Geodermatophilaceae</taxon>
        <taxon>Klenkia</taxon>
    </lineage>
</organism>